<reference evidence="1" key="1">
    <citation type="submission" date="2020-07" db="EMBL/GenBank/DDBJ databases">
        <title>Genome sequence and genetic diversity analysis of an under-domesticated orphan crop, white fonio (Digitaria exilis).</title>
        <authorList>
            <person name="Bennetzen J.L."/>
            <person name="Chen S."/>
            <person name="Ma X."/>
            <person name="Wang X."/>
            <person name="Yssel A.E.J."/>
            <person name="Chaluvadi S.R."/>
            <person name="Johnson M."/>
            <person name="Gangashetty P."/>
            <person name="Hamidou F."/>
            <person name="Sanogo M.D."/>
            <person name="Zwaenepoel A."/>
            <person name="Wallace J."/>
            <person name="Van De Peer Y."/>
            <person name="Van Deynze A."/>
        </authorList>
    </citation>
    <scope>NUCLEOTIDE SEQUENCE</scope>
    <source>
        <tissue evidence="1">Leaves</tissue>
    </source>
</reference>
<protein>
    <submittedName>
        <fullName evidence="1">Uncharacterized protein</fullName>
    </submittedName>
</protein>
<gene>
    <name evidence="1" type="ORF">HU200_001762</name>
</gene>
<proteinExistence type="predicted"/>
<evidence type="ECO:0000313" key="2">
    <source>
        <dbReference type="Proteomes" id="UP000636709"/>
    </source>
</evidence>
<dbReference type="Proteomes" id="UP000636709">
    <property type="component" value="Unassembled WGS sequence"/>
</dbReference>
<comment type="caution">
    <text evidence="1">The sequence shown here is derived from an EMBL/GenBank/DDBJ whole genome shotgun (WGS) entry which is preliminary data.</text>
</comment>
<dbReference type="AlphaFoldDB" id="A0A835FZK5"/>
<keyword evidence="2" id="KW-1185">Reference proteome</keyword>
<evidence type="ECO:0000313" key="1">
    <source>
        <dbReference type="EMBL" id="KAF8780105.1"/>
    </source>
</evidence>
<dbReference type="EMBL" id="JACEFO010000144">
    <property type="protein sequence ID" value="KAF8780105.1"/>
    <property type="molecule type" value="Genomic_DNA"/>
</dbReference>
<sequence>MLQMIASEDLVKVAVIASNTPALYELHFSVPMVPVLLKHSDAKVFLAVAIDAQKLHADAKGNLPLVITISDTDSGGGGGGVDYEALLRRAAS</sequence>
<dbReference type="OrthoDB" id="691476at2759"/>
<accession>A0A835FZK5</accession>
<organism evidence="1 2">
    <name type="scientific">Digitaria exilis</name>
    <dbReference type="NCBI Taxonomy" id="1010633"/>
    <lineage>
        <taxon>Eukaryota</taxon>
        <taxon>Viridiplantae</taxon>
        <taxon>Streptophyta</taxon>
        <taxon>Embryophyta</taxon>
        <taxon>Tracheophyta</taxon>
        <taxon>Spermatophyta</taxon>
        <taxon>Magnoliopsida</taxon>
        <taxon>Liliopsida</taxon>
        <taxon>Poales</taxon>
        <taxon>Poaceae</taxon>
        <taxon>PACMAD clade</taxon>
        <taxon>Panicoideae</taxon>
        <taxon>Panicodae</taxon>
        <taxon>Paniceae</taxon>
        <taxon>Anthephorinae</taxon>
        <taxon>Digitaria</taxon>
    </lineage>
</organism>
<name>A0A835FZK5_9POAL</name>